<feature type="region of interest" description="Disordered" evidence="1">
    <location>
        <begin position="37"/>
        <end position="61"/>
    </location>
</feature>
<accession>A0A073B2F9</accession>
<dbReference type="EMBL" id="JNVU01000009">
    <property type="protein sequence ID" value="KEI45736.1"/>
    <property type="molecule type" value="Genomic_DNA"/>
</dbReference>
<evidence type="ECO:0000313" key="3">
    <source>
        <dbReference type="Proteomes" id="UP000031419"/>
    </source>
</evidence>
<name>A0A073B2F9_9PSEU</name>
<proteinExistence type="predicted"/>
<evidence type="ECO:0000256" key="1">
    <source>
        <dbReference type="SAM" id="MobiDB-lite"/>
    </source>
</evidence>
<feature type="region of interest" description="Disordered" evidence="1">
    <location>
        <begin position="81"/>
        <end position="100"/>
    </location>
</feature>
<dbReference type="AlphaFoldDB" id="A0A073B2F9"/>
<protein>
    <submittedName>
        <fullName evidence="2">Uncharacterized protein</fullName>
    </submittedName>
</protein>
<organism evidence="2 3">
    <name type="scientific">Saccharopolyspora rectivirgula</name>
    <dbReference type="NCBI Taxonomy" id="28042"/>
    <lineage>
        <taxon>Bacteria</taxon>
        <taxon>Bacillati</taxon>
        <taxon>Actinomycetota</taxon>
        <taxon>Actinomycetes</taxon>
        <taxon>Pseudonocardiales</taxon>
        <taxon>Pseudonocardiaceae</taxon>
        <taxon>Saccharopolyspora</taxon>
    </lineage>
</organism>
<gene>
    <name evidence="2" type="ORF">GU90_02235</name>
</gene>
<comment type="caution">
    <text evidence="2">The sequence shown here is derived from an EMBL/GenBank/DDBJ whole genome shotgun (WGS) entry which is preliminary data.</text>
</comment>
<reference evidence="2 3" key="1">
    <citation type="submission" date="2014-06" db="EMBL/GenBank/DDBJ databases">
        <title>Saccharopolyspora rectivirgula DSM-43113 Genome sequencing.</title>
        <authorList>
            <person name="Barrera C."/>
            <person name="Millon L."/>
            <person name="Rognon B."/>
            <person name="Zaugg C."/>
            <person name="Monod M."/>
        </authorList>
    </citation>
    <scope>NUCLEOTIDE SEQUENCE [LARGE SCALE GENOMIC DNA]</scope>
    <source>
        <strain evidence="2 3">DSM 43113</strain>
    </source>
</reference>
<sequence>MSTERGGTAAALGIDRAVHPRSIRSSKTAQQLPIIPSGLIGLPETGDRRGGGEANCRPDSQLLPVRFQGAFRSVELTSTHLDNISGDDAGGHQSALGRSW</sequence>
<dbReference type="Proteomes" id="UP000031419">
    <property type="component" value="Unassembled WGS sequence"/>
</dbReference>
<evidence type="ECO:0000313" key="2">
    <source>
        <dbReference type="EMBL" id="KEI45736.1"/>
    </source>
</evidence>
<keyword evidence="3" id="KW-1185">Reference proteome</keyword>